<dbReference type="GO" id="GO:0016491">
    <property type="term" value="F:oxidoreductase activity"/>
    <property type="evidence" value="ECO:0007669"/>
    <property type="project" value="UniProtKB-KW"/>
</dbReference>
<dbReference type="Proteomes" id="UP000593594">
    <property type="component" value="Chromosome"/>
</dbReference>
<name>A0A7S8C3M8_9HYPH</name>
<dbReference type="Pfam" id="PF13510">
    <property type="entry name" value="Fer2_4"/>
    <property type="match status" value="1"/>
</dbReference>
<dbReference type="KEGG" id="kmn:HW532_08830"/>
<dbReference type="GO" id="GO:0051536">
    <property type="term" value="F:iron-sulfur cluster binding"/>
    <property type="evidence" value="ECO:0007669"/>
    <property type="project" value="InterPro"/>
</dbReference>
<organism evidence="2 3">
    <name type="scientific">Kaustia mangrovi</name>
    <dbReference type="NCBI Taxonomy" id="2593653"/>
    <lineage>
        <taxon>Bacteria</taxon>
        <taxon>Pseudomonadati</taxon>
        <taxon>Pseudomonadota</taxon>
        <taxon>Alphaproteobacteria</taxon>
        <taxon>Hyphomicrobiales</taxon>
        <taxon>Parvibaculaceae</taxon>
        <taxon>Kaustia</taxon>
    </lineage>
</organism>
<keyword evidence="1" id="KW-0560">Oxidoreductase</keyword>
<gene>
    <name evidence="2" type="ORF">HW532_08830</name>
</gene>
<keyword evidence="3" id="KW-1185">Reference proteome</keyword>
<protein>
    <submittedName>
        <fullName evidence="2">(2Fe-2S)-binding protein</fullName>
    </submittedName>
</protein>
<sequence>MFRRLEEDAGRAPVRFRFEGREIEAYEGDTLAAALAAAGALSLRDTPVSGAPRAPYCMMGVCFDCLVEVDGRKNCQACMTVVEPGMEVRRQTGGDGAEA</sequence>
<reference evidence="2 3" key="1">
    <citation type="submission" date="2020-06" db="EMBL/GenBank/DDBJ databases">
        <title>Genome sequence of 2 isolates from Red Sea Mangroves.</title>
        <authorList>
            <person name="Sefrji F."/>
            <person name="Michoud G."/>
            <person name="Merlino G."/>
            <person name="Daffonchio D."/>
        </authorList>
    </citation>
    <scope>NUCLEOTIDE SEQUENCE [LARGE SCALE GENOMIC DNA]</scope>
    <source>
        <strain evidence="2 3">R1DC25</strain>
    </source>
</reference>
<dbReference type="EMBL" id="CP058214">
    <property type="protein sequence ID" value="QPC42788.1"/>
    <property type="molecule type" value="Genomic_DNA"/>
</dbReference>
<dbReference type="RefSeq" id="WP_213164023.1">
    <property type="nucleotide sequence ID" value="NZ_CP058214.1"/>
</dbReference>
<proteinExistence type="predicted"/>
<dbReference type="SUPFAM" id="SSF54292">
    <property type="entry name" value="2Fe-2S ferredoxin-like"/>
    <property type="match status" value="1"/>
</dbReference>
<dbReference type="Gene3D" id="3.10.20.440">
    <property type="entry name" value="2Fe-2S iron-sulphur cluster binding domain, sarcosine oxidase, alpha subunit, N-terminal domain"/>
    <property type="match status" value="1"/>
</dbReference>
<dbReference type="InterPro" id="IPR042204">
    <property type="entry name" value="2Fe-2S-bd_N"/>
</dbReference>
<dbReference type="AlphaFoldDB" id="A0A7S8C3M8"/>
<evidence type="ECO:0000256" key="1">
    <source>
        <dbReference type="ARBA" id="ARBA00023002"/>
    </source>
</evidence>
<evidence type="ECO:0000313" key="3">
    <source>
        <dbReference type="Proteomes" id="UP000593594"/>
    </source>
</evidence>
<evidence type="ECO:0000313" key="2">
    <source>
        <dbReference type="EMBL" id="QPC42788.1"/>
    </source>
</evidence>
<accession>A0A7S8C3M8</accession>
<dbReference type="InterPro" id="IPR036010">
    <property type="entry name" value="2Fe-2S_ferredoxin-like_sf"/>
</dbReference>